<keyword evidence="6" id="KW-0106">Calcium</keyword>
<dbReference type="EMBL" id="MU251801">
    <property type="protein sequence ID" value="KAG9229201.1"/>
    <property type="molecule type" value="Genomic_DNA"/>
</dbReference>
<dbReference type="EC" id="3.1.1.-" evidence="8"/>
<proteinExistence type="inferred from homology"/>
<dbReference type="GO" id="GO:0046872">
    <property type="term" value="F:metal ion binding"/>
    <property type="evidence" value="ECO:0007669"/>
    <property type="project" value="UniProtKB-KW"/>
</dbReference>
<accession>A0A9P8C1J5</accession>
<reference evidence="9" key="1">
    <citation type="journal article" date="2021" name="IMA Fungus">
        <title>Genomic characterization of three marine fungi, including Emericellopsis atlantica sp. nov. with signatures of a generalist lifestyle and marine biomass degradation.</title>
        <authorList>
            <person name="Hagestad O.C."/>
            <person name="Hou L."/>
            <person name="Andersen J.H."/>
            <person name="Hansen E.H."/>
            <person name="Altermark B."/>
            <person name="Li C."/>
            <person name="Kuhnert E."/>
            <person name="Cox R.J."/>
            <person name="Crous P.W."/>
            <person name="Spatafora J.W."/>
            <person name="Lail K."/>
            <person name="Amirebrahimi M."/>
            <person name="Lipzen A."/>
            <person name="Pangilinan J."/>
            <person name="Andreopoulos W."/>
            <person name="Hayes R.D."/>
            <person name="Ng V."/>
            <person name="Grigoriev I.V."/>
            <person name="Jackson S.A."/>
            <person name="Sutton T.D.S."/>
            <person name="Dobson A.D.W."/>
            <person name="Rama T."/>
        </authorList>
    </citation>
    <scope>NUCLEOTIDE SEQUENCE</scope>
    <source>
        <strain evidence="9">TRa018bII</strain>
    </source>
</reference>
<dbReference type="InterPro" id="IPR029058">
    <property type="entry name" value="AB_hydrolase_fold"/>
</dbReference>
<evidence type="ECO:0000313" key="9">
    <source>
        <dbReference type="EMBL" id="KAG9229201.1"/>
    </source>
</evidence>
<keyword evidence="2" id="KW-0719">Serine esterase</keyword>
<dbReference type="PANTHER" id="PTHR33938:SF13">
    <property type="entry name" value="CARBOXYLIC ESTER HYDROLASE"/>
    <property type="match status" value="1"/>
</dbReference>
<evidence type="ECO:0000256" key="6">
    <source>
        <dbReference type="ARBA" id="ARBA00022837"/>
    </source>
</evidence>
<organism evidence="9 10">
    <name type="scientific">Amylocarpus encephaloides</name>
    <dbReference type="NCBI Taxonomy" id="45428"/>
    <lineage>
        <taxon>Eukaryota</taxon>
        <taxon>Fungi</taxon>
        <taxon>Dikarya</taxon>
        <taxon>Ascomycota</taxon>
        <taxon>Pezizomycotina</taxon>
        <taxon>Leotiomycetes</taxon>
        <taxon>Helotiales</taxon>
        <taxon>Helotiales incertae sedis</taxon>
        <taxon>Amylocarpus</taxon>
    </lineage>
</organism>
<name>A0A9P8C1J5_9HELO</name>
<dbReference type="InterPro" id="IPR011118">
    <property type="entry name" value="Tannase/feruloyl_esterase"/>
</dbReference>
<protein>
    <recommendedName>
        <fullName evidence="8">Carboxylic ester hydrolase</fullName>
        <ecNumber evidence="8">3.1.1.-</ecNumber>
    </recommendedName>
</protein>
<evidence type="ECO:0000256" key="3">
    <source>
        <dbReference type="ARBA" id="ARBA00022723"/>
    </source>
</evidence>
<evidence type="ECO:0000256" key="1">
    <source>
        <dbReference type="ARBA" id="ARBA00006249"/>
    </source>
</evidence>
<gene>
    <name evidence="9" type="ORF">BJ875DRAFT_475523</name>
</gene>
<keyword evidence="7" id="KW-1015">Disulfide bond</keyword>
<evidence type="ECO:0000256" key="5">
    <source>
        <dbReference type="ARBA" id="ARBA00022801"/>
    </source>
</evidence>
<dbReference type="PANTHER" id="PTHR33938">
    <property type="entry name" value="FERULOYL ESTERASE B-RELATED"/>
    <property type="match status" value="1"/>
</dbReference>
<evidence type="ECO:0000256" key="2">
    <source>
        <dbReference type="ARBA" id="ARBA00022487"/>
    </source>
</evidence>
<keyword evidence="5 8" id="KW-0378">Hydrolase</keyword>
<keyword evidence="4" id="KW-0732">Signal</keyword>
<evidence type="ECO:0000256" key="4">
    <source>
        <dbReference type="ARBA" id="ARBA00022729"/>
    </source>
</evidence>
<dbReference type="AlphaFoldDB" id="A0A9P8C1J5"/>
<dbReference type="Gene3D" id="3.40.50.1820">
    <property type="entry name" value="alpha/beta hydrolase"/>
    <property type="match status" value="1"/>
</dbReference>
<keyword evidence="10" id="KW-1185">Reference proteome</keyword>
<sequence>MLPSHLQHMLFQTPTQYPMSDLTSLYDGTIAPAACAASSIPYPSLYGAEFLSLETNLISNYSENVHSSFYSNHGSVNITNASFCNVTVSYTHPGRNDKINVQVWLPADSWNGRLQMVGGGGWQAGLSYFSLMAMTAAMGEGYSTVSTDAGLGSDATPVNWGLLSPGNVNLNLLQDLASVSLNDAAVIAKSITNSFYGQPPKYSYFSGCSQGGRQGLMLAQKYPEAFDGIAASAPANNWNSLLMTIAWPQFLMDSLKEYPPSCEFDAITTAAVEACDGKDGLVDGIVSDDRCVFDPMTLVGKTINCTNFGTERQISPTAATIVQSIWSGPKTRNNTSIWFGPNRDSSFSAGLYTPAMISNDCSSNGTCSRQPLELSEDWIKLFVLKNASADLSTMTHEQFDRVAHASFQEYHSMLDTNDPDLSRFRDRGGKMVGYHGMADAIIPVRGSEYYYDTVAAMDSNVHDYYRLFLAPGIAHCFGGAGAYPDTTFDAMRKWVEEGTTPDTLDATIQDTTPAVKRPLCPYPKRQVYRGISNSATSDQFECW</sequence>
<dbReference type="Proteomes" id="UP000824998">
    <property type="component" value="Unassembled WGS sequence"/>
</dbReference>
<comment type="caution">
    <text evidence="9">The sequence shown here is derived from an EMBL/GenBank/DDBJ whole genome shotgun (WGS) entry which is preliminary data.</text>
</comment>
<dbReference type="SUPFAM" id="SSF53474">
    <property type="entry name" value="alpha/beta-Hydrolases"/>
    <property type="match status" value="1"/>
</dbReference>
<evidence type="ECO:0000256" key="7">
    <source>
        <dbReference type="ARBA" id="ARBA00023157"/>
    </source>
</evidence>
<dbReference type="OrthoDB" id="3039123at2759"/>
<dbReference type="GO" id="GO:0030600">
    <property type="term" value="F:feruloyl esterase activity"/>
    <property type="evidence" value="ECO:0007669"/>
    <property type="project" value="UniProtKB-ARBA"/>
</dbReference>
<evidence type="ECO:0000256" key="8">
    <source>
        <dbReference type="RuleBase" id="RU361238"/>
    </source>
</evidence>
<keyword evidence="3" id="KW-0479">Metal-binding</keyword>
<comment type="similarity">
    <text evidence="1 8">Belongs to the tannase family.</text>
</comment>
<dbReference type="Pfam" id="PF07519">
    <property type="entry name" value="Tannase"/>
    <property type="match status" value="1"/>
</dbReference>
<evidence type="ECO:0000313" key="10">
    <source>
        <dbReference type="Proteomes" id="UP000824998"/>
    </source>
</evidence>